<keyword evidence="1" id="KW-0521">NADP</keyword>
<organism evidence="4 5">
    <name type="scientific">Corallococcus macrosporus DSM 14697</name>
    <dbReference type="NCBI Taxonomy" id="1189310"/>
    <lineage>
        <taxon>Bacteria</taxon>
        <taxon>Pseudomonadati</taxon>
        <taxon>Myxococcota</taxon>
        <taxon>Myxococcia</taxon>
        <taxon>Myxococcales</taxon>
        <taxon>Cystobacterineae</taxon>
        <taxon>Myxococcaceae</taxon>
        <taxon>Corallococcus</taxon>
    </lineage>
</organism>
<dbReference type="EMBL" id="CP022203">
    <property type="protein sequence ID" value="ATB46889.1"/>
    <property type="molecule type" value="Genomic_DNA"/>
</dbReference>
<name>A0A250JSN5_9BACT</name>
<dbReference type="RefSeq" id="WP_239989508.1">
    <property type="nucleotide sequence ID" value="NZ_CP022203.1"/>
</dbReference>
<dbReference type="SMART" id="SM00829">
    <property type="entry name" value="PKS_ER"/>
    <property type="match status" value="1"/>
</dbReference>
<dbReference type="PANTHER" id="PTHR48106:SF18">
    <property type="entry name" value="QUINONE OXIDOREDUCTASE PIG3"/>
    <property type="match status" value="1"/>
</dbReference>
<dbReference type="AlphaFoldDB" id="A0A250JSN5"/>
<dbReference type="SUPFAM" id="SSF51735">
    <property type="entry name" value="NAD(P)-binding Rossmann-fold domains"/>
    <property type="match status" value="1"/>
</dbReference>
<feature type="domain" description="Enoyl reductase (ER)" evidence="3">
    <location>
        <begin position="20"/>
        <end position="334"/>
    </location>
</feature>
<dbReference type="PANTHER" id="PTHR48106">
    <property type="entry name" value="QUINONE OXIDOREDUCTASE PIG3-RELATED"/>
    <property type="match status" value="1"/>
</dbReference>
<gene>
    <name evidence="4" type="ORF">MYMAC_002494</name>
</gene>
<dbReference type="InterPro" id="IPR036291">
    <property type="entry name" value="NAD(P)-bd_dom_sf"/>
</dbReference>
<dbReference type="InterPro" id="IPR013149">
    <property type="entry name" value="ADH-like_C"/>
</dbReference>
<protein>
    <submittedName>
        <fullName evidence="4">Zinc-binding dehydrogenase</fullName>
    </submittedName>
</protein>
<dbReference type="InterPro" id="IPR011032">
    <property type="entry name" value="GroES-like_sf"/>
</dbReference>
<dbReference type="Gene3D" id="3.40.50.720">
    <property type="entry name" value="NAD(P)-binding Rossmann-like Domain"/>
    <property type="match status" value="1"/>
</dbReference>
<dbReference type="Pfam" id="PF08240">
    <property type="entry name" value="ADH_N"/>
    <property type="match status" value="1"/>
</dbReference>
<proteinExistence type="predicted"/>
<accession>A0A250JSN5</accession>
<dbReference type="GO" id="GO:0070402">
    <property type="term" value="F:NADPH binding"/>
    <property type="evidence" value="ECO:0007669"/>
    <property type="project" value="TreeGrafter"/>
</dbReference>
<keyword evidence="5" id="KW-1185">Reference proteome</keyword>
<evidence type="ECO:0000256" key="1">
    <source>
        <dbReference type="ARBA" id="ARBA00022857"/>
    </source>
</evidence>
<dbReference type="CDD" id="cd08291">
    <property type="entry name" value="ETR_like_1"/>
    <property type="match status" value="1"/>
</dbReference>
<dbReference type="InterPro" id="IPR020843">
    <property type="entry name" value="ER"/>
</dbReference>
<dbReference type="KEGG" id="mmas:MYMAC_002494"/>
<reference evidence="4 5" key="1">
    <citation type="submission" date="2017-06" db="EMBL/GenBank/DDBJ databases">
        <title>Sequencing and comparative analysis of myxobacterial genomes.</title>
        <authorList>
            <person name="Rupp O."/>
            <person name="Goesmann A."/>
            <person name="Sogaard-Andersen L."/>
        </authorList>
    </citation>
    <scope>NUCLEOTIDE SEQUENCE [LARGE SCALE GENOMIC DNA]</scope>
    <source>
        <strain evidence="4 5">DSM 14697</strain>
    </source>
</reference>
<dbReference type="InterPro" id="IPR013154">
    <property type="entry name" value="ADH-like_N"/>
</dbReference>
<dbReference type="Pfam" id="PF00107">
    <property type="entry name" value="ADH_zinc_N"/>
    <property type="match status" value="1"/>
</dbReference>
<evidence type="ECO:0000259" key="3">
    <source>
        <dbReference type="SMART" id="SM00829"/>
    </source>
</evidence>
<evidence type="ECO:0000313" key="5">
    <source>
        <dbReference type="Proteomes" id="UP000217343"/>
    </source>
</evidence>
<dbReference type="Proteomes" id="UP000217343">
    <property type="component" value="Chromosome"/>
</dbReference>
<evidence type="ECO:0000313" key="4">
    <source>
        <dbReference type="EMBL" id="ATB46889.1"/>
    </source>
</evidence>
<evidence type="ECO:0000256" key="2">
    <source>
        <dbReference type="ARBA" id="ARBA00023002"/>
    </source>
</evidence>
<keyword evidence="2" id="KW-0560">Oxidoreductase</keyword>
<dbReference type="GO" id="GO:0016651">
    <property type="term" value="F:oxidoreductase activity, acting on NAD(P)H"/>
    <property type="evidence" value="ECO:0007669"/>
    <property type="project" value="TreeGrafter"/>
</dbReference>
<dbReference type="Gene3D" id="3.90.180.10">
    <property type="entry name" value="Medium-chain alcohol dehydrogenases, catalytic domain"/>
    <property type="match status" value="1"/>
</dbReference>
<sequence>MKSPVVPETMRALVLTAYDGRPESLRVESRPVPRPTPGQVLVRVAAAPINPADLMFVRGQYGLRKPLPVVPGLEASGTVVAAGGVAGRLLVGRRVACVAPGDGDGLWAEYAAVPLGQCLPLRAQVSDEQGASLFINPFTAWVLMERAKEGGHAALAQTAAAGTMGRMLLALAKRRGVPIVNVVRRQEQVALLRELGAEHVLSTHEPEFEERLHRVCHALKVSLAFDPVGGRLTGQLLHALPEGGTVIVYGSLSEQECRIAPADLIFGRKRVEGFWLSEWHRQGFGAAQIKALMGVPSLVGQTLETPVRARLPLESAGEAVRIASADMTSGKVLFVPEQGQAPAASP</sequence>
<dbReference type="SUPFAM" id="SSF50129">
    <property type="entry name" value="GroES-like"/>
    <property type="match status" value="1"/>
</dbReference>